<dbReference type="InterPro" id="IPR023812">
    <property type="entry name" value="CHP04002"/>
</dbReference>
<dbReference type="InterPro" id="IPR009825">
    <property type="entry name" value="ECF_substrate-spec-like"/>
</dbReference>
<comment type="caution">
    <text evidence="4">The sequence shown here is derived from an EMBL/GenBank/DDBJ whole genome shotgun (WGS) entry which is preliminary data.</text>
</comment>
<dbReference type="Pfam" id="PF07155">
    <property type="entry name" value="ECF-ribofla_trS"/>
    <property type="match status" value="1"/>
</dbReference>
<dbReference type="Proteomes" id="UP000886787">
    <property type="component" value="Unassembled WGS sequence"/>
</dbReference>
<feature type="transmembrane region" description="Helical" evidence="3">
    <location>
        <begin position="105"/>
        <end position="122"/>
    </location>
</feature>
<evidence type="ECO:0000256" key="2">
    <source>
        <dbReference type="ARBA" id="ARBA00022989"/>
    </source>
</evidence>
<feature type="transmembrane region" description="Helical" evidence="3">
    <location>
        <begin position="72"/>
        <end position="93"/>
    </location>
</feature>
<keyword evidence="1 3" id="KW-0812">Transmembrane</keyword>
<dbReference type="GO" id="GO:0016020">
    <property type="term" value="C:membrane"/>
    <property type="evidence" value="ECO:0007669"/>
    <property type="project" value="InterPro"/>
</dbReference>
<organism evidence="4 5">
    <name type="scientific">Candidatus Scatavimonas merdigallinarum</name>
    <dbReference type="NCBI Taxonomy" id="2840914"/>
    <lineage>
        <taxon>Bacteria</taxon>
        <taxon>Bacillati</taxon>
        <taxon>Bacillota</taxon>
        <taxon>Clostridia</taxon>
        <taxon>Eubacteriales</taxon>
        <taxon>Oscillospiraceae</taxon>
        <taxon>Oscillospiraceae incertae sedis</taxon>
        <taxon>Candidatus Scatavimonas</taxon>
    </lineage>
</organism>
<feature type="transmembrane region" description="Helical" evidence="3">
    <location>
        <begin position="41"/>
        <end position="60"/>
    </location>
</feature>
<reference evidence="4" key="1">
    <citation type="submission" date="2020-10" db="EMBL/GenBank/DDBJ databases">
        <authorList>
            <person name="Gilroy R."/>
        </authorList>
    </citation>
    <scope>NUCLEOTIDE SEQUENCE</scope>
    <source>
        <strain evidence="4">ChiSjej1B19-3389</strain>
    </source>
</reference>
<name>A0A9D0ZJZ4_9FIRM</name>
<evidence type="ECO:0000313" key="5">
    <source>
        <dbReference type="Proteomes" id="UP000886787"/>
    </source>
</evidence>
<dbReference type="NCBIfam" id="TIGR04002">
    <property type="entry name" value="TIGR04002 family protein"/>
    <property type="match status" value="1"/>
</dbReference>
<dbReference type="Gene3D" id="1.10.1760.20">
    <property type="match status" value="1"/>
</dbReference>
<dbReference type="AlphaFoldDB" id="A0A9D0ZJZ4"/>
<feature type="transmembrane region" description="Helical" evidence="3">
    <location>
        <begin position="12"/>
        <end position="29"/>
    </location>
</feature>
<dbReference type="EMBL" id="DVFW01000026">
    <property type="protein sequence ID" value="HIQ80744.1"/>
    <property type="molecule type" value="Genomic_DNA"/>
</dbReference>
<proteinExistence type="predicted"/>
<reference evidence="4" key="2">
    <citation type="journal article" date="2021" name="PeerJ">
        <title>Extensive microbial diversity within the chicken gut microbiome revealed by metagenomics and culture.</title>
        <authorList>
            <person name="Gilroy R."/>
            <person name="Ravi A."/>
            <person name="Getino M."/>
            <person name="Pursley I."/>
            <person name="Horton D.L."/>
            <person name="Alikhan N.F."/>
            <person name="Baker D."/>
            <person name="Gharbi K."/>
            <person name="Hall N."/>
            <person name="Watson M."/>
            <person name="Adriaenssens E.M."/>
            <person name="Foster-Nyarko E."/>
            <person name="Jarju S."/>
            <person name="Secka A."/>
            <person name="Antonio M."/>
            <person name="Oren A."/>
            <person name="Chaudhuri R.R."/>
            <person name="La Ragione R."/>
            <person name="Hildebrand F."/>
            <person name="Pallen M.J."/>
        </authorList>
    </citation>
    <scope>NUCLEOTIDE SEQUENCE</scope>
    <source>
        <strain evidence="4">ChiSjej1B19-3389</strain>
    </source>
</reference>
<sequence>MKTHTEKTLKLLVLSAMFAAMTTVLTFFIKIPTAGGGYIHLGDAVIYLAACFLPTPYAMLSAGVGGALSDLFGGYFVYLFPTFLIKALIALPFSRKAEKILTSRNACMVLPAGVITVAGYYLTKVFLLAFDQATTSQGFWGAFTNPVTWGAALENIPENTIQAVGSAVVFLVAAFALDKANLKQKLLPYTAAKA</sequence>
<dbReference type="PANTHER" id="PTHR37815">
    <property type="entry name" value="UPF0397 PROTEIN BC_2624-RELATED"/>
    <property type="match status" value="1"/>
</dbReference>
<accession>A0A9D0ZJZ4</accession>
<evidence type="ECO:0000313" key="4">
    <source>
        <dbReference type="EMBL" id="HIQ80744.1"/>
    </source>
</evidence>
<protein>
    <submittedName>
        <fullName evidence="4">TIGR04002 family protein</fullName>
    </submittedName>
</protein>
<dbReference type="PANTHER" id="PTHR37815:SF3">
    <property type="entry name" value="UPF0397 PROTEIN SPR0429"/>
    <property type="match status" value="1"/>
</dbReference>
<gene>
    <name evidence="4" type="ORF">IAD32_05595</name>
</gene>
<keyword evidence="3" id="KW-0472">Membrane</keyword>
<evidence type="ECO:0000256" key="1">
    <source>
        <dbReference type="ARBA" id="ARBA00022692"/>
    </source>
</evidence>
<keyword evidence="2 3" id="KW-1133">Transmembrane helix</keyword>
<evidence type="ECO:0000256" key="3">
    <source>
        <dbReference type="SAM" id="Phobius"/>
    </source>
</evidence>